<dbReference type="AlphaFoldDB" id="A0A1F7XKK1"/>
<dbReference type="InterPro" id="IPR001296">
    <property type="entry name" value="Glyco_trans_1"/>
</dbReference>
<dbReference type="Pfam" id="PF00534">
    <property type="entry name" value="Glycos_transf_1"/>
    <property type="match status" value="1"/>
</dbReference>
<comment type="caution">
    <text evidence="4">The sequence shown here is derived from an EMBL/GenBank/DDBJ whole genome shotgun (WGS) entry which is preliminary data.</text>
</comment>
<evidence type="ECO:0000256" key="1">
    <source>
        <dbReference type="ARBA" id="ARBA00022679"/>
    </source>
</evidence>
<dbReference type="SUPFAM" id="SSF53756">
    <property type="entry name" value="UDP-Glycosyltransferase/glycogen phosphorylase"/>
    <property type="match status" value="1"/>
</dbReference>
<dbReference type="STRING" id="1802485.A2V97_00740"/>
<dbReference type="InterPro" id="IPR028098">
    <property type="entry name" value="Glyco_trans_4-like_N"/>
</dbReference>
<sequence length="376" mass="42695">MKIVIDARMYGIEHTGIGVYVMNLTDNLVKIDNKNDYTVILRDNYFKRLLLPPNFKKVKGDFRQYSFAEQITLPRLLTKEKPDLVHFPHFNVPIIYKGSYVVTIHDLLMHKKKGLEATTLSPIVYLIKRLGYRAVFDRAVKRPVKIIVPSESVKKELVDYYSLDPDKVLVTYEGVSDLSGGGPISLLLKKYAIETPYFIYTGNAYPHKNLKRLIEATISLNTERKVKAHLVIVSARNFFVKKLEKLIAEMGAGAFVKVLGFLPNKEMGTLYKHSAALTLPSLSEGFGIPGLDAMEVGTLVLASQIPVLKEVYDCHAIYFNPFDFSSIAKAMELALGMEGNEREARISKARDFVKRYSWNKMAKETLQIYESCARLR</sequence>
<gene>
    <name evidence="4" type="ORF">A2V97_00740</name>
</gene>
<evidence type="ECO:0000313" key="4">
    <source>
        <dbReference type="EMBL" id="OGM15557.1"/>
    </source>
</evidence>
<name>A0A1F7XKK1_9BACT</name>
<evidence type="ECO:0000259" key="3">
    <source>
        <dbReference type="Pfam" id="PF13439"/>
    </source>
</evidence>
<protein>
    <recommendedName>
        <fullName evidence="6">Glycosyl transferase family 1 domain-containing protein</fullName>
    </recommendedName>
</protein>
<dbReference type="CDD" id="cd03809">
    <property type="entry name" value="GT4_MtfB-like"/>
    <property type="match status" value="1"/>
</dbReference>
<evidence type="ECO:0008006" key="6">
    <source>
        <dbReference type="Google" id="ProtNLM"/>
    </source>
</evidence>
<dbReference type="GO" id="GO:0016757">
    <property type="term" value="F:glycosyltransferase activity"/>
    <property type="evidence" value="ECO:0007669"/>
    <property type="project" value="InterPro"/>
</dbReference>
<dbReference type="Proteomes" id="UP000177382">
    <property type="component" value="Unassembled WGS sequence"/>
</dbReference>
<reference evidence="4 5" key="1">
    <citation type="journal article" date="2016" name="Nat. Commun.">
        <title>Thousands of microbial genomes shed light on interconnected biogeochemical processes in an aquifer system.</title>
        <authorList>
            <person name="Anantharaman K."/>
            <person name="Brown C.T."/>
            <person name="Hug L.A."/>
            <person name="Sharon I."/>
            <person name="Castelle C.J."/>
            <person name="Probst A.J."/>
            <person name="Thomas B.C."/>
            <person name="Singh A."/>
            <person name="Wilkins M.J."/>
            <person name="Karaoz U."/>
            <person name="Brodie E.L."/>
            <person name="Williams K.H."/>
            <person name="Hubbard S.S."/>
            <person name="Banfield J.F."/>
        </authorList>
    </citation>
    <scope>NUCLEOTIDE SEQUENCE [LARGE SCALE GENOMIC DNA]</scope>
</reference>
<feature type="domain" description="Glycosyl transferase family 1" evidence="2">
    <location>
        <begin position="194"/>
        <end position="350"/>
    </location>
</feature>
<dbReference type="GO" id="GO:0009103">
    <property type="term" value="P:lipopolysaccharide biosynthetic process"/>
    <property type="evidence" value="ECO:0007669"/>
    <property type="project" value="TreeGrafter"/>
</dbReference>
<keyword evidence="1" id="KW-0808">Transferase</keyword>
<dbReference type="PANTHER" id="PTHR46401:SF2">
    <property type="entry name" value="GLYCOSYLTRANSFERASE WBBK-RELATED"/>
    <property type="match status" value="1"/>
</dbReference>
<accession>A0A1F7XKK1</accession>
<dbReference type="EMBL" id="MGFX01000002">
    <property type="protein sequence ID" value="OGM15557.1"/>
    <property type="molecule type" value="Genomic_DNA"/>
</dbReference>
<feature type="domain" description="Glycosyltransferase subfamily 4-like N-terminal" evidence="3">
    <location>
        <begin position="16"/>
        <end position="175"/>
    </location>
</feature>
<dbReference type="Pfam" id="PF13439">
    <property type="entry name" value="Glyco_transf_4"/>
    <property type="match status" value="1"/>
</dbReference>
<dbReference type="PANTHER" id="PTHR46401">
    <property type="entry name" value="GLYCOSYLTRANSFERASE WBBK-RELATED"/>
    <property type="match status" value="1"/>
</dbReference>
<dbReference type="Gene3D" id="3.40.50.2000">
    <property type="entry name" value="Glycogen Phosphorylase B"/>
    <property type="match status" value="2"/>
</dbReference>
<evidence type="ECO:0000259" key="2">
    <source>
        <dbReference type="Pfam" id="PF00534"/>
    </source>
</evidence>
<proteinExistence type="predicted"/>
<organism evidence="4 5">
    <name type="scientific">Candidatus Woesebacteria bacterium RBG_16_42_24</name>
    <dbReference type="NCBI Taxonomy" id="1802485"/>
    <lineage>
        <taxon>Bacteria</taxon>
        <taxon>Candidatus Woeseibacteriota</taxon>
    </lineage>
</organism>
<evidence type="ECO:0000313" key="5">
    <source>
        <dbReference type="Proteomes" id="UP000177382"/>
    </source>
</evidence>